<dbReference type="KEGG" id="ssck:SPSK_08052"/>
<reference evidence="2 3" key="1">
    <citation type="journal article" date="2014" name="BMC Genomics">
        <title>Comparative genomics of the major fungal agents of human and animal Sporotrichosis: Sporothrix schenckii and Sporothrix brasiliensis.</title>
        <authorList>
            <person name="Teixeira M.M."/>
            <person name="de Almeida L.G."/>
            <person name="Kubitschek-Barreira P."/>
            <person name="Alves F.L."/>
            <person name="Kioshima E.S."/>
            <person name="Abadio A.K."/>
            <person name="Fernandes L."/>
            <person name="Derengowski L.S."/>
            <person name="Ferreira K.S."/>
            <person name="Souza R.C."/>
            <person name="Ruiz J.C."/>
            <person name="de Andrade N.C."/>
            <person name="Paes H.C."/>
            <person name="Nicola A.M."/>
            <person name="Albuquerque P."/>
            <person name="Gerber A.L."/>
            <person name="Martins V.P."/>
            <person name="Peconick L.D."/>
            <person name="Neto A.V."/>
            <person name="Chaucanez C.B."/>
            <person name="Silva P.A."/>
            <person name="Cunha O.L."/>
            <person name="de Oliveira F.F."/>
            <person name="dos Santos T.C."/>
            <person name="Barros A.L."/>
            <person name="Soares M.A."/>
            <person name="de Oliveira L.M."/>
            <person name="Marini M.M."/>
            <person name="Villalobos-Duno H."/>
            <person name="Cunha M.M."/>
            <person name="de Hoog S."/>
            <person name="da Silveira J.F."/>
            <person name="Henrissat B."/>
            <person name="Nino-Vega G.A."/>
            <person name="Cisalpino P.S."/>
            <person name="Mora-Montes H.M."/>
            <person name="Almeida S.R."/>
            <person name="Stajich J.E."/>
            <person name="Lopes-Bezerra L.M."/>
            <person name="Vasconcelos A.T."/>
            <person name="Felipe M.S."/>
        </authorList>
    </citation>
    <scope>NUCLEOTIDE SEQUENCE [LARGE SCALE GENOMIC DNA]</scope>
    <source>
        <strain evidence="2 3">1099-18</strain>
    </source>
</reference>
<comment type="caution">
    <text evidence="2">The sequence shown here is derived from an EMBL/GenBank/DDBJ whole genome shotgun (WGS) entry which is preliminary data.</text>
</comment>
<evidence type="ECO:0000313" key="3">
    <source>
        <dbReference type="Proteomes" id="UP000033710"/>
    </source>
</evidence>
<evidence type="ECO:0000313" key="2">
    <source>
        <dbReference type="EMBL" id="KJR87753.1"/>
    </source>
</evidence>
<sequence length="148" mass="15990">MAIAGKTRGETTPCIQTRRLTCMWARSTTRQQDNHYANRRVQAPWRLREALAGAPARAALAEPLAGHARDDLSGEASGDCHAMLRRYTKTEVARSGEPAGVSAGVPAGMCPIQVLVEVARPPLHPDKSEEDDGDDSHSAPVLPMRDLL</sequence>
<feature type="region of interest" description="Disordered" evidence="1">
    <location>
        <begin position="120"/>
        <end position="148"/>
    </location>
</feature>
<name>A0A0F2MDJ2_SPOSC</name>
<evidence type="ECO:0000256" key="1">
    <source>
        <dbReference type="SAM" id="MobiDB-lite"/>
    </source>
</evidence>
<gene>
    <name evidence="2" type="ORF">SPSK_08052</name>
</gene>
<organism evidence="2 3">
    <name type="scientific">Sporothrix schenckii 1099-18</name>
    <dbReference type="NCBI Taxonomy" id="1397361"/>
    <lineage>
        <taxon>Eukaryota</taxon>
        <taxon>Fungi</taxon>
        <taxon>Dikarya</taxon>
        <taxon>Ascomycota</taxon>
        <taxon>Pezizomycotina</taxon>
        <taxon>Sordariomycetes</taxon>
        <taxon>Sordariomycetidae</taxon>
        <taxon>Ophiostomatales</taxon>
        <taxon>Ophiostomataceae</taxon>
        <taxon>Sporothrix</taxon>
    </lineage>
</organism>
<dbReference type="VEuPathDB" id="FungiDB:SPSK_08052"/>
<dbReference type="AlphaFoldDB" id="A0A0F2MDJ2"/>
<reference evidence="2 3" key="2">
    <citation type="journal article" date="2015" name="Eukaryot. Cell">
        <title>Asexual propagation of a virulent clone complex in a human and feline outbreak of sporotrichosis.</title>
        <authorList>
            <person name="Teixeira Mde M."/>
            <person name="Rodrigues A.M."/>
            <person name="Tsui C.K."/>
            <person name="de Almeida L.G."/>
            <person name="Van Diepeningen A.D."/>
            <person name="van den Ende B.G."/>
            <person name="Fernandes G.F."/>
            <person name="Kano R."/>
            <person name="Hamelin R.C."/>
            <person name="Lopes-Bezerra L.M."/>
            <person name="Vasconcelos A.T."/>
            <person name="de Hoog S."/>
            <person name="de Camargo Z.P."/>
            <person name="Felipe M.S."/>
        </authorList>
    </citation>
    <scope>NUCLEOTIDE SEQUENCE [LARGE SCALE GENOMIC DNA]</scope>
    <source>
        <strain evidence="2 3">1099-18</strain>
    </source>
</reference>
<dbReference type="GeneID" id="27669979"/>
<dbReference type="Proteomes" id="UP000033710">
    <property type="component" value="Unassembled WGS sequence"/>
</dbReference>
<dbReference type="EMBL" id="AXCR01000004">
    <property type="protein sequence ID" value="KJR87753.1"/>
    <property type="molecule type" value="Genomic_DNA"/>
</dbReference>
<accession>A0A0F2MDJ2</accession>
<dbReference type="RefSeq" id="XP_016590429.1">
    <property type="nucleotide sequence ID" value="XM_016734702.1"/>
</dbReference>
<proteinExistence type="predicted"/>
<protein>
    <submittedName>
        <fullName evidence="2">Uncharacterized protein</fullName>
    </submittedName>
</protein>